<dbReference type="Gene3D" id="3.40.50.970">
    <property type="match status" value="1"/>
</dbReference>
<dbReference type="KEGG" id="maes:Ga0123461_1034"/>
<dbReference type="Pfam" id="PF01855">
    <property type="entry name" value="POR_N"/>
    <property type="match status" value="1"/>
</dbReference>
<accession>A0A2K8KX72</accession>
<dbReference type="Pfam" id="PF01558">
    <property type="entry name" value="POR"/>
    <property type="match status" value="1"/>
</dbReference>
<dbReference type="PANTHER" id="PTHR32154">
    <property type="entry name" value="PYRUVATE-FLAVODOXIN OXIDOREDUCTASE-RELATED"/>
    <property type="match status" value="1"/>
</dbReference>
<dbReference type="Gene3D" id="3.40.920.10">
    <property type="entry name" value="Pyruvate-ferredoxin oxidoreductase, PFOR, domain III"/>
    <property type="match status" value="1"/>
</dbReference>
<protein>
    <submittedName>
        <fullName evidence="5">2-oxoglutarate ferredoxin oxidoreductase subunit alpha</fullName>
        <ecNumber evidence="5">1.2.7.11</ecNumber>
        <ecNumber evidence="5">1.2.7.3</ecNumber>
    </submittedName>
</protein>
<dbReference type="InterPro" id="IPR002869">
    <property type="entry name" value="Pyrv_flavodox_OxRed_cen"/>
</dbReference>
<dbReference type="SUPFAM" id="SSF52922">
    <property type="entry name" value="TK C-terminal domain-like"/>
    <property type="match status" value="1"/>
</dbReference>
<dbReference type="OrthoDB" id="9794954at2"/>
<feature type="domain" description="Pyruvate:ferredoxin oxidoreductase core" evidence="4">
    <location>
        <begin position="470"/>
        <end position="550"/>
    </location>
</feature>
<dbReference type="FunFam" id="3.40.50.970:FF:000022">
    <property type="entry name" value="2-oxoglutarate ferredoxin oxidoreductase alpha subunit"/>
    <property type="match status" value="1"/>
</dbReference>
<gene>
    <name evidence="5" type="ORF">Ga0123461_1034</name>
</gene>
<dbReference type="EC" id="1.2.7.3" evidence="5"/>
<feature type="domain" description="Pyruvate flavodoxin/ferredoxin oxidoreductase pyrimidine binding" evidence="3">
    <location>
        <begin position="211"/>
        <end position="440"/>
    </location>
</feature>
<evidence type="ECO:0000313" key="6">
    <source>
        <dbReference type="Proteomes" id="UP000231701"/>
    </source>
</evidence>
<dbReference type="PANTHER" id="PTHR32154:SF20">
    <property type="entry name" value="2-OXOGLUTARATE OXIDOREDUCTASE SUBUNIT KORA"/>
    <property type="match status" value="1"/>
</dbReference>
<dbReference type="InterPro" id="IPR029061">
    <property type="entry name" value="THDP-binding"/>
</dbReference>
<dbReference type="SUPFAM" id="SSF53323">
    <property type="entry name" value="Pyruvate-ferredoxin oxidoreductase, PFOR, domain III"/>
    <property type="match status" value="1"/>
</dbReference>
<keyword evidence="6" id="KW-1185">Reference proteome</keyword>
<dbReference type="EMBL" id="CP018799">
    <property type="protein sequence ID" value="ATX79453.1"/>
    <property type="molecule type" value="Genomic_DNA"/>
</dbReference>
<dbReference type="EC" id="1.2.7.11" evidence="5"/>
<reference evidence="5 6" key="1">
    <citation type="submission" date="2016-12" db="EMBL/GenBank/DDBJ databases">
        <title>Isolation and genomic insights into novel planktonic Zetaproteobacteria from stratified waters of the Chesapeake Bay.</title>
        <authorList>
            <person name="McAllister S.M."/>
            <person name="Kato S."/>
            <person name="Chan C.S."/>
            <person name="Chiu B.K."/>
            <person name="Field E.K."/>
        </authorList>
    </citation>
    <scope>NUCLEOTIDE SEQUENCE [LARGE SCALE GENOMIC DNA]</scope>
    <source>
        <strain evidence="5 6">CP-5</strain>
    </source>
</reference>
<dbReference type="NCBIfam" id="TIGR03710">
    <property type="entry name" value="OAFO_sf"/>
    <property type="match status" value="1"/>
</dbReference>
<dbReference type="SUPFAM" id="SSF52518">
    <property type="entry name" value="Thiamin diphosphate-binding fold (THDP-binding)"/>
    <property type="match status" value="1"/>
</dbReference>
<dbReference type="CDD" id="cd07034">
    <property type="entry name" value="TPP_PYR_PFOR_IOR-alpha_like"/>
    <property type="match status" value="1"/>
</dbReference>
<dbReference type="InterPro" id="IPR002880">
    <property type="entry name" value="Pyrv_Fd/Flavodoxin_OxRdtase_N"/>
</dbReference>
<name>A0A2K8KX72_MARES</name>
<dbReference type="Pfam" id="PF17147">
    <property type="entry name" value="PFOR_II"/>
    <property type="match status" value="1"/>
</dbReference>
<dbReference type="InterPro" id="IPR009014">
    <property type="entry name" value="Transketo_C/PFOR_II"/>
</dbReference>
<evidence type="ECO:0000259" key="4">
    <source>
        <dbReference type="Pfam" id="PF17147"/>
    </source>
</evidence>
<dbReference type="Gene3D" id="3.40.50.920">
    <property type="match status" value="1"/>
</dbReference>
<dbReference type="InterPro" id="IPR033412">
    <property type="entry name" value="PFOR_II"/>
</dbReference>
<dbReference type="RefSeq" id="WP_100277344.1">
    <property type="nucleotide sequence ID" value="NZ_CP018799.1"/>
</dbReference>
<keyword evidence="1 5" id="KW-0560">Oxidoreductase</keyword>
<dbReference type="GO" id="GO:0006979">
    <property type="term" value="P:response to oxidative stress"/>
    <property type="evidence" value="ECO:0007669"/>
    <property type="project" value="TreeGrafter"/>
</dbReference>
<feature type="domain" description="Pyruvate/ketoisovalerate oxidoreductase catalytic" evidence="2">
    <location>
        <begin position="16"/>
        <end position="176"/>
    </location>
</feature>
<dbReference type="InterPro" id="IPR019752">
    <property type="entry name" value="Pyrv/ketoisovalerate_OxRed_cat"/>
</dbReference>
<dbReference type="GO" id="GO:0047553">
    <property type="term" value="F:2-oxoglutarate synthase activity"/>
    <property type="evidence" value="ECO:0007669"/>
    <property type="project" value="UniProtKB-EC"/>
</dbReference>
<evidence type="ECO:0000256" key="1">
    <source>
        <dbReference type="ARBA" id="ARBA00023002"/>
    </source>
</evidence>
<proteinExistence type="predicted"/>
<evidence type="ECO:0000313" key="5">
    <source>
        <dbReference type="EMBL" id="ATX79453.1"/>
    </source>
</evidence>
<dbReference type="InterPro" id="IPR022367">
    <property type="entry name" value="2-oxoacid/accept_OxRdtase_asu"/>
</dbReference>
<dbReference type="InterPro" id="IPR050722">
    <property type="entry name" value="Pyruvate:ferred/Flavod_OxRd"/>
</dbReference>
<sequence>MTDHAHDMIFRIAGDGGEGIISCGDLIAAACARSGLEVYTFKTFPAEVRGGYAMYQVRAGMKALHNQGDSFDIFCALNSEAYGLNRSHLVPGTVLVYDDSFSPDIPDGVLAFPIPMTTASKGLGFKKAKNMVALGAISELFNIPAKTLKDVLSDKFRSKGEKVLRSNLAAFDKGAELATGMEKIDKLQLSKGTESKDVIMISGNEAIGLGALIGGLDFFSAYPITPASEIAKYLAMHLPKTGGSLIQAEDEIASISQVIGASFAGKKAMTATSGPGISLMSEMLGFAFMSETPTVVVDVQRGGPSTGLPTKHEQSDLFAAIYGSHGDAVRIVLSVENVADCISMTVDAMNIAENYQSPVILLSESSLAFSSQTIPTPDPDLIEVVQRKRWGGEGEYQRYEMTADFISPMADPGTPCALHIATGLEHKADGRPAFTQDNHEMMSNKRFDKLKSLPDHYHPVEIDGDVKIEADIGIIAWGSTIGVVREAIARLRGEGISVKGFYPKLLWPMQVDQFESFAERCNTILVVEVNHQGQLAHLIRAETSLNPFSHTICGGMPFTPANIEAAVREQL</sequence>
<dbReference type="AlphaFoldDB" id="A0A2K8KX72"/>
<organism evidence="5 6">
    <name type="scientific">Mariprofundus aestuarium</name>
    <dbReference type="NCBI Taxonomy" id="1921086"/>
    <lineage>
        <taxon>Bacteria</taxon>
        <taxon>Pseudomonadati</taxon>
        <taxon>Pseudomonadota</taxon>
        <taxon>Candidatius Mariprofundia</taxon>
        <taxon>Mariprofundales</taxon>
        <taxon>Mariprofundaceae</taxon>
        <taxon>Mariprofundus</taxon>
    </lineage>
</organism>
<evidence type="ECO:0000259" key="3">
    <source>
        <dbReference type="Pfam" id="PF01855"/>
    </source>
</evidence>
<evidence type="ECO:0000259" key="2">
    <source>
        <dbReference type="Pfam" id="PF01558"/>
    </source>
</evidence>
<dbReference type="Proteomes" id="UP000231701">
    <property type="component" value="Chromosome"/>
</dbReference>